<dbReference type="PANTHER" id="PTHR10344:SF4">
    <property type="entry name" value="UMP-CMP KINASE 2, MITOCHONDRIAL"/>
    <property type="match status" value="1"/>
</dbReference>
<evidence type="ECO:0000256" key="6">
    <source>
        <dbReference type="ARBA" id="ARBA00022741"/>
    </source>
</evidence>
<sequence>MKGKLIIIEGGDGSGKATQTQLLKRRLQQEGYAVQAVSFPDYDSPSSTLVKMYLHGDFGKKPEEINPYAASTFYAIDRFASYQMKWRDFLAQGMTILADRYTTSNMLYQMIKIDSIEERKVYLKWLWDFEFNKLDLPIPDEVILLDVPLDITEKLMLERIGKTGGETGDIHEKNKLFLKQCHDAYDMLAKLYGWQRIQCAVDGVLRNRLDIHEEIFHKVVSMINENV</sequence>
<dbReference type="Pfam" id="PF02223">
    <property type="entry name" value="Thymidylate_kin"/>
    <property type="match status" value="1"/>
</dbReference>
<name>A0A134CJG8_9FIRM</name>
<accession>A0A2J8B8K0</accession>
<dbReference type="HAMAP" id="MF_00165">
    <property type="entry name" value="Thymidylate_kinase"/>
    <property type="match status" value="1"/>
</dbReference>
<evidence type="ECO:0000256" key="2">
    <source>
        <dbReference type="ARBA" id="ARBA00012980"/>
    </source>
</evidence>
<dbReference type="EMBL" id="NFMF01000010">
    <property type="protein sequence ID" value="PNH21077.1"/>
    <property type="molecule type" value="Genomic_DNA"/>
</dbReference>
<comment type="caution">
    <text evidence="12">The sequence shown here is derived from an EMBL/GenBank/DDBJ whole genome shotgun (WGS) entry which is preliminary data.</text>
</comment>
<dbReference type="GO" id="GO:0005829">
    <property type="term" value="C:cytosol"/>
    <property type="evidence" value="ECO:0007669"/>
    <property type="project" value="TreeGrafter"/>
</dbReference>
<dbReference type="GO" id="GO:0005524">
    <property type="term" value="F:ATP binding"/>
    <property type="evidence" value="ECO:0007669"/>
    <property type="project" value="UniProtKB-UniRule"/>
</dbReference>
<dbReference type="STRING" id="1588748.HMPREF3182_00479"/>
<dbReference type="EC" id="2.7.4.9" evidence="2 10"/>
<dbReference type="GO" id="GO:0006227">
    <property type="term" value="P:dUDP biosynthetic process"/>
    <property type="evidence" value="ECO:0007669"/>
    <property type="project" value="TreeGrafter"/>
</dbReference>
<evidence type="ECO:0000256" key="5">
    <source>
        <dbReference type="ARBA" id="ARBA00022727"/>
    </source>
</evidence>
<dbReference type="InterPro" id="IPR018094">
    <property type="entry name" value="Thymidylate_kinase"/>
</dbReference>
<dbReference type="SUPFAM" id="SSF52540">
    <property type="entry name" value="P-loop containing nucleoside triphosphate hydrolases"/>
    <property type="match status" value="1"/>
</dbReference>
<comment type="similarity">
    <text evidence="1 10">Belongs to the thymidylate kinase family.</text>
</comment>
<dbReference type="GO" id="GO:0004798">
    <property type="term" value="F:dTMP kinase activity"/>
    <property type="evidence" value="ECO:0007669"/>
    <property type="project" value="UniProtKB-UniRule"/>
</dbReference>
<dbReference type="GO" id="GO:0006233">
    <property type="term" value="P:dTDP biosynthetic process"/>
    <property type="evidence" value="ECO:0007669"/>
    <property type="project" value="InterPro"/>
</dbReference>
<dbReference type="PATRIC" id="fig|1588748.3.peg.462"/>
<keyword evidence="6 10" id="KW-0547">Nucleotide-binding</keyword>
<reference evidence="12" key="2">
    <citation type="submission" date="2016-01" db="EMBL/GenBank/DDBJ databases">
        <authorList>
            <person name="Oliw E.H."/>
        </authorList>
    </citation>
    <scope>NUCLEOTIDE SEQUENCE [LARGE SCALE GENOMIC DNA]</scope>
    <source>
        <strain evidence="12">KA00182</strain>
    </source>
</reference>
<evidence type="ECO:0000256" key="3">
    <source>
        <dbReference type="ARBA" id="ARBA00017144"/>
    </source>
</evidence>
<evidence type="ECO:0000256" key="8">
    <source>
        <dbReference type="ARBA" id="ARBA00022840"/>
    </source>
</evidence>
<dbReference type="InterPro" id="IPR039430">
    <property type="entry name" value="Thymidylate_kin-like_dom"/>
</dbReference>
<dbReference type="CDD" id="cd01672">
    <property type="entry name" value="TMPK"/>
    <property type="match status" value="1"/>
</dbReference>
<comment type="function">
    <text evidence="10">Phosphorylation of dTMP to form dTDP in both de novo and salvage pathways of dTTP synthesis.</text>
</comment>
<dbReference type="RefSeq" id="WP_007392429.1">
    <property type="nucleotide sequence ID" value="NZ_KQ960933.1"/>
</dbReference>
<evidence type="ECO:0000256" key="10">
    <source>
        <dbReference type="HAMAP-Rule" id="MF_00165"/>
    </source>
</evidence>
<organism evidence="12 14">
    <name type="scientific">Megasphaera hutchinsoni</name>
    <dbReference type="NCBI Taxonomy" id="1588748"/>
    <lineage>
        <taxon>Bacteria</taxon>
        <taxon>Bacillati</taxon>
        <taxon>Bacillota</taxon>
        <taxon>Negativicutes</taxon>
        <taxon>Veillonellales</taxon>
        <taxon>Veillonellaceae</taxon>
        <taxon>Megasphaera</taxon>
    </lineage>
</organism>
<dbReference type="Proteomes" id="UP000070160">
    <property type="component" value="Unassembled WGS sequence"/>
</dbReference>
<feature type="domain" description="Thymidylate kinase-like" evidence="11">
    <location>
        <begin position="8"/>
        <end position="190"/>
    </location>
</feature>
<proteinExistence type="inferred from homology"/>
<dbReference type="Proteomes" id="UP000242958">
    <property type="component" value="Unassembled WGS sequence"/>
</dbReference>
<keyword evidence="14" id="KW-1185">Reference proteome</keyword>
<reference evidence="13 15" key="3">
    <citation type="submission" date="2017-05" db="EMBL/GenBank/DDBJ databases">
        <authorList>
            <person name="Song R."/>
            <person name="Chenine A.L."/>
            <person name="Ruprecht R.M."/>
        </authorList>
    </citation>
    <scope>NUCLEOTIDE SEQUENCE [LARGE SCALE GENOMIC DNA]</scope>
    <source>
        <strain evidence="13 15">KA00229</strain>
    </source>
</reference>
<keyword evidence="8 10" id="KW-0067">ATP-binding</keyword>
<comment type="caution">
    <text evidence="10">Lacks conserved residue(s) required for the propagation of feature annotation.</text>
</comment>
<keyword evidence="7 10" id="KW-0418">Kinase</keyword>
<evidence type="ECO:0000256" key="9">
    <source>
        <dbReference type="ARBA" id="ARBA00048743"/>
    </source>
</evidence>
<gene>
    <name evidence="10" type="primary">tmk</name>
    <name evidence="13" type="ORF">CAL30_06535</name>
    <name evidence="12" type="ORF">HMPREF3182_00479</name>
</gene>
<evidence type="ECO:0000313" key="13">
    <source>
        <dbReference type="EMBL" id="PNH21077.1"/>
    </source>
</evidence>
<evidence type="ECO:0000259" key="11">
    <source>
        <dbReference type="Pfam" id="PF02223"/>
    </source>
</evidence>
<dbReference type="FunFam" id="3.40.50.300:FF:002288">
    <property type="entry name" value="Probable thymidylate kinase"/>
    <property type="match status" value="1"/>
</dbReference>
<dbReference type="InterPro" id="IPR027417">
    <property type="entry name" value="P-loop_NTPase"/>
</dbReference>
<evidence type="ECO:0000256" key="7">
    <source>
        <dbReference type="ARBA" id="ARBA00022777"/>
    </source>
</evidence>
<evidence type="ECO:0000313" key="12">
    <source>
        <dbReference type="EMBL" id="KXB92362.1"/>
    </source>
</evidence>
<keyword evidence="5 10" id="KW-0545">Nucleotide biosynthesis</keyword>
<dbReference type="AlphaFoldDB" id="A0A134CJG8"/>
<keyword evidence="4 10" id="KW-0808">Transferase</keyword>
<evidence type="ECO:0000313" key="14">
    <source>
        <dbReference type="Proteomes" id="UP000070160"/>
    </source>
</evidence>
<reference evidence="14" key="1">
    <citation type="submission" date="2016-01" db="EMBL/GenBank/DDBJ databases">
        <authorList>
            <person name="Mitreva M."/>
            <person name="Pepin K.H."/>
            <person name="Mihindukulasuriya K.A."/>
            <person name="Fulton R."/>
            <person name="Fronick C."/>
            <person name="O'Laughlin M."/>
            <person name="Miner T."/>
            <person name="Herter B."/>
            <person name="Rosa B.A."/>
            <person name="Cordes M."/>
            <person name="Tomlinson C."/>
            <person name="Wollam A."/>
            <person name="Palsikar V.B."/>
            <person name="Mardis E.R."/>
            <person name="Wilson R.K."/>
        </authorList>
    </citation>
    <scope>NUCLEOTIDE SEQUENCE [LARGE SCALE GENOMIC DNA]</scope>
    <source>
        <strain evidence="14">KA00182</strain>
    </source>
</reference>
<dbReference type="Gene3D" id="3.40.50.300">
    <property type="entry name" value="P-loop containing nucleotide triphosphate hydrolases"/>
    <property type="match status" value="1"/>
</dbReference>
<protein>
    <recommendedName>
        <fullName evidence="3 10">Thymidylate kinase</fullName>
        <ecNumber evidence="2 10">2.7.4.9</ecNumber>
    </recommendedName>
    <alternativeName>
        <fullName evidence="10">dTMP kinase</fullName>
    </alternativeName>
</protein>
<dbReference type="PANTHER" id="PTHR10344">
    <property type="entry name" value="THYMIDYLATE KINASE"/>
    <property type="match status" value="1"/>
</dbReference>
<evidence type="ECO:0000313" key="15">
    <source>
        <dbReference type="Proteomes" id="UP000242958"/>
    </source>
</evidence>
<dbReference type="GO" id="GO:0006235">
    <property type="term" value="P:dTTP biosynthetic process"/>
    <property type="evidence" value="ECO:0007669"/>
    <property type="project" value="UniProtKB-UniRule"/>
</dbReference>
<evidence type="ECO:0000256" key="1">
    <source>
        <dbReference type="ARBA" id="ARBA00009776"/>
    </source>
</evidence>
<comment type="catalytic activity">
    <reaction evidence="9 10">
        <text>dTMP + ATP = dTDP + ADP</text>
        <dbReference type="Rhea" id="RHEA:13517"/>
        <dbReference type="ChEBI" id="CHEBI:30616"/>
        <dbReference type="ChEBI" id="CHEBI:58369"/>
        <dbReference type="ChEBI" id="CHEBI:63528"/>
        <dbReference type="ChEBI" id="CHEBI:456216"/>
        <dbReference type="EC" id="2.7.4.9"/>
    </reaction>
</comment>
<accession>A0A134CJG8</accession>
<dbReference type="EMBL" id="LSDT01000014">
    <property type="protein sequence ID" value="KXB92362.1"/>
    <property type="molecule type" value="Genomic_DNA"/>
</dbReference>
<evidence type="ECO:0000256" key="4">
    <source>
        <dbReference type="ARBA" id="ARBA00022679"/>
    </source>
</evidence>